<dbReference type="Pfam" id="PF00078">
    <property type="entry name" value="RVT_1"/>
    <property type="match status" value="1"/>
</dbReference>
<dbReference type="Proteomes" id="UP001174136">
    <property type="component" value="Unassembled WGS sequence"/>
</dbReference>
<dbReference type="InterPro" id="IPR043502">
    <property type="entry name" value="DNA/RNA_pol_sf"/>
</dbReference>
<evidence type="ECO:0000313" key="3">
    <source>
        <dbReference type="Proteomes" id="UP001174136"/>
    </source>
</evidence>
<dbReference type="EMBL" id="JAOPHQ010001996">
    <property type="protein sequence ID" value="KAK0148821.1"/>
    <property type="molecule type" value="Genomic_DNA"/>
</dbReference>
<accession>A0AA47P320</accession>
<keyword evidence="2" id="KW-0548">Nucleotidyltransferase</keyword>
<dbReference type="SUPFAM" id="SSF56672">
    <property type="entry name" value="DNA/RNA polymerases"/>
    <property type="match status" value="1"/>
</dbReference>
<dbReference type="PANTHER" id="PTHR33332">
    <property type="entry name" value="REVERSE TRANSCRIPTASE DOMAIN-CONTAINING PROTEIN"/>
    <property type="match status" value="1"/>
</dbReference>
<proteinExistence type="predicted"/>
<dbReference type="Pfam" id="PF09004">
    <property type="entry name" value="ALKBH8_N"/>
    <property type="match status" value="1"/>
</dbReference>
<name>A0AA47P320_MERPO</name>
<protein>
    <submittedName>
        <fullName evidence="2">RNA-directed DNA polymerase from transposon BS</fullName>
    </submittedName>
</protein>
<reference evidence="2" key="1">
    <citation type="journal article" date="2023" name="Front. Mar. Sci.">
        <title>A new Merluccius polli reference genome to investigate the effects of global change in West African waters.</title>
        <authorList>
            <person name="Mateo J.L."/>
            <person name="Blanco-Fernandez C."/>
            <person name="Garcia-Vazquez E."/>
            <person name="Machado-Schiaffino G."/>
        </authorList>
    </citation>
    <scope>NUCLEOTIDE SEQUENCE</scope>
    <source>
        <strain evidence="2">C29</strain>
        <tissue evidence="2">Fin</tissue>
    </source>
</reference>
<evidence type="ECO:0000313" key="2">
    <source>
        <dbReference type="EMBL" id="KAK0148821.1"/>
    </source>
</evidence>
<keyword evidence="3" id="KW-1185">Reference proteome</keyword>
<dbReference type="PROSITE" id="PS50878">
    <property type="entry name" value="RT_POL"/>
    <property type="match status" value="1"/>
</dbReference>
<keyword evidence="2" id="KW-0808">Transferase</keyword>
<dbReference type="InterPro" id="IPR000477">
    <property type="entry name" value="RT_dom"/>
</dbReference>
<dbReference type="GO" id="GO:0016706">
    <property type="term" value="F:2-oxoglutarate-dependent dioxygenase activity"/>
    <property type="evidence" value="ECO:0007669"/>
    <property type="project" value="InterPro"/>
</dbReference>
<dbReference type="InterPro" id="IPR015095">
    <property type="entry name" value="AlkB_hom8_N"/>
</dbReference>
<dbReference type="AlphaFoldDB" id="A0AA47P320"/>
<organism evidence="2 3">
    <name type="scientific">Merluccius polli</name>
    <name type="common">Benguela hake</name>
    <name type="synonym">Merluccius cadenati</name>
    <dbReference type="NCBI Taxonomy" id="89951"/>
    <lineage>
        <taxon>Eukaryota</taxon>
        <taxon>Metazoa</taxon>
        <taxon>Chordata</taxon>
        <taxon>Craniata</taxon>
        <taxon>Vertebrata</taxon>
        <taxon>Euteleostomi</taxon>
        <taxon>Actinopterygii</taxon>
        <taxon>Neopterygii</taxon>
        <taxon>Teleostei</taxon>
        <taxon>Neoteleostei</taxon>
        <taxon>Acanthomorphata</taxon>
        <taxon>Zeiogadaria</taxon>
        <taxon>Gadariae</taxon>
        <taxon>Gadiformes</taxon>
        <taxon>Gadoidei</taxon>
        <taxon>Merlucciidae</taxon>
        <taxon>Merluccius</taxon>
    </lineage>
</organism>
<keyword evidence="2" id="KW-0695">RNA-directed DNA polymerase</keyword>
<dbReference type="GO" id="GO:0003964">
    <property type="term" value="F:RNA-directed DNA polymerase activity"/>
    <property type="evidence" value="ECO:0007669"/>
    <property type="project" value="UniProtKB-KW"/>
</dbReference>
<sequence length="312" mass="34882">MLFIDFSSACNTIIPMQLIGKLGLLGLNTSICNWILDFLTEKPQTVQIGNTSSKSITLSTGAPQGCVLSPLLFTLLTHDYETTVVGLISNNNDTYREEVEQLAGWCKDNNLLLNVTKTKEVVVDYRKTKAEHPPLSINGDMVEQVTGTKFLGVHISNNLSWSTNINSITKRAQQRLHFLRRLKKRNNRERFDHGQGCVNLWFGSCHASDRKLLQRVVRTAEKIIGTSLPCLQDLYTAQATRNAKCILGDPSHPSHGFFSPLPSGRRFRSISSKTTRMRDSFFPQAVRLMNSLPPSSLSSFLLQPSSTIKLSE</sequence>
<evidence type="ECO:0000259" key="1">
    <source>
        <dbReference type="PROSITE" id="PS50878"/>
    </source>
</evidence>
<dbReference type="GO" id="GO:0008168">
    <property type="term" value="F:methyltransferase activity"/>
    <property type="evidence" value="ECO:0007669"/>
    <property type="project" value="InterPro"/>
</dbReference>
<feature type="domain" description="Reverse transcriptase" evidence="1">
    <location>
        <begin position="1"/>
        <end position="155"/>
    </location>
</feature>
<comment type="caution">
    <text evidence="2">The sequence shown here is derived from an EMBL/GenBank/DDBJ whole genome shotgun (WGS) entry which is preliminary data.</text>
</comment>
<gene>
    <name evidence="2" type="primary">RTase_8</name>
    <name evidence="2" type="ORF">N1851_010767</name>
</gene>